<feature type="compositionally biased region" description="Basic and acidic residues" evidence="1">
    <location>
        <begin position="70"/>
        <end position="82"/>
    </location>
</feature>
<dbReference type="Proteomes" id="UP000026961">
    <property type="component" value="Chromosome 1"/>
</dbReference>
<feature type="region of interest" description="Disordered" evidence="1">
    <location>
        <begin position="42"/>
        <end position="82"/>
    </location>
</feature>
<feature type="compositionally biased region" description="Gly residues" evidence="1">
    <location>
        <begin position="42"/>
        <end position="51"/>
    </location>
</feature>
<dbReference type="EnsemblPlants" id="OGLUM01G16540.1">
    <property type="protein sequence ID" value="OGLUM01G16540.1"/>
    <property type="gene ID" value="OGLUM01G16540"/>
</dbReference>
<sequence length="176" mass="18480">MLGMKRKRVGSSSGGDSTLLHTFGDGALAAASDLRARRGFGGACRHGGAGTGRKPATSTSWRTRGSGRRLLVERENKEEDEGYDKWGHGHMCENVKQTNLGSHRGRRKAELAAVGLAAAELGVAAGDSLARGELQGVLLLAAASTASVDVPRCRLGEQYACQLGPGQLRAPRMDIV</sequence>
<reference evidence="2" key="3">
    <citation type="submission" date="2018-05" db="EMBL/GenBank/DDBJ databases">
        <title>OgluRS3 (Oryza glumaepatula Reference Sequence Version 3).</title>
        <authorList>
            <person name="Zhang J."/>
            <person name="Kudrna D."/>
            <person name="Lee S."/>
            <person name="Talag J."/>
            <person name="Welchert J."/>
            <person name="Wing R.A."/>
        </authorList>
    </citation>
    <scope>NUCLEOTIDE SEQUENCE [LARGE SCALE GENOMIC DNA]</scope>
</reference>
<dbReference type="HOGENOM" id="CLU_1527525_0_0_1"/>
<reference evidence="2" key="2">
    <citation type="submission" date="2015-04" db="UniProtKB">
        <authorList>
            <consortium name="EnsemblPlants"/>
        </authorList>
    </citation>
    <scope>IDENTIFICATION</scope>
</reference>
<accession>A0A0D9Y837</accession>
<proteinExistence type="predicted"/>
<keyword evidence="3" id="KW-1185">Reference proteome</keyword>
<protein>
    <submittedName>
        <fullName evidence="2">Uncharacterized protein</fullName>
    </submittedName>
</protein>
<evidence type="ECO:0000256" key="1">
    <source>
        <dbReference type="SAM" id="MobiDB-lite"/>
    </source>
</evidence>
<evidence type="ECO:0000313" key="2">
    <source>
        <dbReference type="EnsemblPlants" id="OGLUM01G16540.1"/>
    </source>
</evidence>
<organism evidence="2">
    <name type="scientific">Oryza glumipatula</name>
    <dbReference type="NCBI Taxonomy" id="40148"/>
    <lineage>
        <taxon>Eukaryota</taxon>
        <taxon>Viridiplantae</taxon>
        <taxon>Streptophyta</taxon>
        <taxon>Embryophyta</taxon>
        <taxon>Tracheophyta</taxon>
        <taxon>Spermatophyta</taxon>
        <taxon>Magnoliopsida</taxon>
        <taxon>Liliopsida</taxon>
        <taxon>Poales</taxon>
        <taxon>Poaceae</taxon>
        <taxon>BOP clade</taxon>
        <taxon>Oryzoideae</taxon>
        <taxon>Oryzeae</taxon>
        <taxon>Oryzinae</taxon>
        <taxon>Oryza</taxon>
    </lineage>
</organism>
<reference evidence="2" key="1">
    <citation type="submission" date="2013-08" db="EMBL/GenBank/DDBJ databases">
        <title>Oryza genome evolution.</title>
        <authorList>
            <person name="Wing R.A."/>
            <person name="Panaud O."/>
            <person name="Oliveira A.C."/>
        </authorList>
    </citation>
    <scope>NUCLEOTIDE SEQUENCE</scope>
</reference>
<evidence type="ECO:0000313" key="3">
    <source>
        <dbReference type="Proteomes" id="UP000026961"/>
    </source>
</evidence>
<dbReference type="Gramene" id="OGLUM01G16540.1">
    <property type="protein sequence ID" value="OGLUM01G16540.1"/>
    <property type="gene ID" value="OGLUM01G16540"/>
</dbReference>
<name>A0A0D9Y837_9ORYZ</name>
<dbReference type="AlphaFoldDB" id="A0A0D9Y837"/>